<feature type="repeat" description="PPR" evidence="2">
    <location>
        <begin position="169"/>
        <end position="199"/>
    </location>
</feature>
<keyword evidence="4" id="KW-1185">Reference proteome</keyword>
<dbReference type="Pfam" id="PF13041">
    <property type="entry name" value="PPR_2"/>
    <property type="match status" value="3"/>
</dbReference>
<dbReference type="InterPro" id="IPR002885">
    <property type="entry name" value="PPR_rpt"/>
</dbReference>
<feature type="non-terminal residue" evidence="3">
    <location>
        <position position="580"/>
    </location>
</feature>
<evidence type="ECO:0000313" key="4">
    <source>
        <dbReference type="Proteomes" id="UP001497512"/>
    </source>
</evidence>
<dbReference type="PANTHER" id="PTHR24015">
    <property type="entry name" value="OS07G0578800 PROTEIN-RELATED"/>
    <property type="match status" value="1"/>
</dbReference>
<feature type="repeat" description="PPR" evidence="2">
    <location>
        <begin position="301"/>
        <end position="335"/>
    </location>
</feature>
<sequence>MGTKARLAIKYSKATPTMLCCKYPKPLQGSCHGDVEKLWREFFSDPSQWWDHRLEKANVRYPDFKHRKTQKALWLNHKCKPNWVELELAALPPGALQASTFSWNVRLVRYVQTGQPAKTMELFRRMQQEGMVPDKFTFVPVLNACASLQALEEGRRVHLQIMERGFESIPYVGNSLIDMYAKCGNIEDAQKVFDKMLTHDVVSWNSIISGHVKCRQAKKALELFQQMQQEGLDADRVTFLAVLNACAIEMAVEEGRQVHNHIIRSGYESDVFVGSSLVDMYAKCGSIGDAQRVFHKMPMHNVVSWSAMIWGHVKCRQEQKALELYRQMQVECVKPEPVTFVGVLNACASAGWLEEGRHIHEHIIKRGYESDLFVGSSLVDMYAKCGSIKDAQHVFNKMSTRNAVTWNAMLAGYAIHGHAKEAFEHFERMCEEGVEMGLVTFVSLLSTCSHAGLVDEGLVYFDSMSLVHHVSPTVEHYACMVDLFGRAGHLHEAEELIKTMPCEPNALVWKALLGACRVYGDVEMGERVAEQVLRLDPGNSAGYVMLANIYAAAGNWDSCANIQQLRLERVCRNNQGAHGL</sequence>
<dbReference type="InterPro" id="IPR046848">
    <property type="entry name" value="E_motif"/>
</dbReference>
<reference evidence="3" key="1">
    <citation type="submission" date="2024-02" db="EMBL/GenBank/DDBJ databases">
        <authorList>
            <consortium name="ELIXIR-Norway"/>
            <consortium name="Elixir Norway"/>
        </authorList>
    </citation>
    <scope>NUCLEOTIDE SEQUENCE</scope>
</reference>
<dbReference type="Gene3D" id="1.25.40.10">
    <property type="entry name" value="Tetratricopeptide repeat domain"/>
    <property type="match status" value="4"/>
</dbReference>
<protein>
    <recommendedName>
        <fullName evidence="5">Pentatricopeptide repeat-containing protein</fullName>
    </recommendedName>
</protein>
<evidence type="ECO:0000313" key="3">
    <source>
        <dbReference type="EMBL" id="CAK9198831.1"/>
    </source>
</evidence>
<evidence type="ECO:0000256" key="1">
    <source>
        <dbReference type="ARBA" id="ARBA00022737"/>
    </source>
</evidence>
<feature type="repeat" description="PPR" evidence="2">
    <location>
        <begin position="336"/>
        <end position="370"/>
    </location>
</feature>
<proteinExistence type="predicted"/>
<dbReference type="Pfam" id="PF20431">
    <property type="entry name" value="E_motif"/>
    <property type="match status" value="1"/>
</dbReference>
<dbReference type="Proteomes" id="UP001497512">
    <property type="component" value="Chromosome 12"/>
</dbReference>
<dbReference type="SUPFAM" id="SSF48452">
    <property type="entry name" value="TPR-like"/>
    <property type="match status" value="2"/>
</dbReference>
<dbReference type="InterPro" id="IPR011990">
    <property type="entry name" value="TPR-like_helical_dom_sf"/>
</dbReference>
<dbReference type="PANTHER" id="PTHR24015:SF548">
    <property type="entry name" value="OS08G0340900 PROTEIN"/>
    <property type="match status" value="1"/>
</dbReference>
<evidence type="ECO:0000256" key="2">
    <source>
        <dbReference type="PROSITE-ProRule" id="PRU00708"/>
    </source>
</evidence>
<organism evidence="3 4">
    <name type="scientific">Sphagnum troendelagicum</name>
    <dbReference type="NCBI Taxonomy" id="128251"/>
    <lineage>
        <taxon>Eukaryota</taxon>
        <taxon>Viridiplantae</taxon>
        <taxon>Streptophyta</taxon>
        <taxon>Embryophyta</taxon>
        <taxon>Bryophyta</taxon>
        <taxon>Sphagnophytina</taxon>
        <taxon>Sphagnopsida</taxon>
        <taxon>Sphagnales</taxon>
        <taxon>Sphagnaceae</taxon>
        <taxon>Sphagnum</taxon>
    </lineage>
</organism>
<keyword evidence="1" id="KW-0677">Repeat</keyword>
<feature type="repeat" description="PPR" evidence="2">
    <location>
        <begin position="402"/>
        <end position="436"/>
    </location>
</feature>
<feature type="repeat" description="PPR" evidence="2">
    <location>
        <begin position="200"/>
        <end position="234"/>
    </location>
</feature>
<gene>
    <name evidence="3" type="ORF">CSSPTR1EN2_LOCUS4633</name>
</gene>
<dbReference type="NCBIfam" id="TIGR00756">
    <property type="entry name" value="PPR"/>
    <property type="match status" value="5"/>
</dbReference>
<accession>A0ABP0TKV8</accession>
<dbReference type="InterPro" id="IPR046960">
    <property type="entry name" value="PPR_At4g14850-like_plant"/>
</dbReference>
<name>A0ABP0TKV8_9BRYO</name>
<feature type="repeat" description="PPR" evidence="2">
    <location>
        <begin position="99"/>
        <end position="133"/>
    </location>
</feature>
<evidence type="ECO:0008006" key="5">
    <source>
        <dbReference type="Google" id="ProtNLM"/>
    </source>
</evidence>
<feature type="non-terminal residue" evidence="3">
    <location>
        <position position="1"/>
    </location>
</feature>
<dbReference type="Pfam" id="PF01535">
    <property type="entry name" value="PPR"/>
    <property type="match status" value="4"/>
</dbReference>
<dbReference type="EMBL" id="OZ019904">
    <property type="protein sequence ID" value="CAK9198831.1"/>
    <property type="molecule type" value="Genomic_DNA"/>
</dbReference>
<dbReference type="PROSITE" id="PS51375">
    <property type="entry name" value="PPR"/>
    <property type="match status" value="6"/>
</dbReference>